<organism evidence="2 3">
    <name type="scientific">Tannerella sp. oral taxon BU063 isolate Cell 2</name>
    <dbReference type="NCBI Taxonomy" id="1411148"/>
    <lineage>
        <taxon>Bacteria</taxon>
        <taxon>Pseudomonadati</taxon>
        <taxon>Bacteroidota</taxon>
        <taxon>Bacteroidia</taxon>
        <taxon>Bacteroidales</taxon>
        <taxon>Tannerellaceae</taxon>
        <taxon>Tannerella</taxon>
    </lineage>
</organism>
<keyword evidence="1" id="KW-0175">Coiled coil</keyword>
<dbReference type="InterPro" id="IPR011990">
    <property type="entry name" value="TPR-like_helical_dom_sf"/>
</dbReference>
<feature type="coiled-coil region" evidence="1">
    <location>
        <begin position="406"/>
        <end position="476"/>
    </location>
</feature>
<dbReference type="Proteomes" id="UP000018837">
    <property type="component" value="Unassembled WGS sequence"/>
</dbReference>
<accession>W2C502</accession>
<dbReference type="Pfam" id="PF13432">
    <property type="entry name" value="TPR_16"/>
    <property type="match status" value="1"/>
</dbReference>
<dbReference type="EMBL" id="AYUF01000474">
    <property type="protein sequence ID" value="ETK01572.1"/>
    <property type="molecule type" value="Genomic_DNA"/>
</dbReference>
<dbReference type="InterPro" id="IPR011659">
    <property type="entry name" value="WD40"/>
</dbReference>
<proteinExistence type="predicted"/>
<evidence type="ECO:0000313" key="3">
    <source>
        <dbReference type="Proteomes" id="UP000018837"/>
    </source>
</evidence>
<evidence type="ECO:0000313" key="2">
    <source>
        <dbReference type="EMBL" id="ETK01572.1"/>
    </source>
</evidence>
<dbReference type="SUPFAM" id="SSF48452">
    <property type="entry name" value="TPR-like"/>
    <property type="match status" value="1"/>
</dbReference>
<dbReference type="Gene3D" id="1.25.40.10">
    <property type="entry name" value="Tetratricopeptide repeat domain"/>
    <property type="match status" value="1"/>
</dbReference>
<name>W2C502_9BACT</name>
<sequence>MQRSILRIIAPTLLFWAGIAGGTRAQSLEQAKQLYNEGRYAEAKPLFEQLVTQSPANTSYNLWYGVCCYETGALDTAERYLTAAYRRKSPDSYRYLADLYTRTYRFDEASTMLRSQMAQLKKKRGADTTPIENQLQALEKMQRMQEKTELVRVIDSMVVDKDRLLSTYFLSDDNGRLVPYATLFPNDANALGTSPVYVSPRGDRATYARIQDGHSALFTQSKLQNEWADEQPLFPNDSADNNYPFVAGDGVTLYFASRGHGSIGGYDLFVTRYNIAANAYLAPEQLGMPFNSPANDYLMVIDEAKGVGWFATDRNQPAGRVCLYLFVPNEARPRVSEDIDPDRLRTLSALTSLRATWPEGSDYEPLISAARTNADATSKKQAQGVEFIVNDNTVYYSERDFRSADAAEAFEKAATLRKQAEVIEERLRDAYATYEKSSKADRAQLRAAIRTDERTLDDLRTQIKTWEKRARNAENRTIIK</sequence>
<protein>
    <recommendedName>
        <fullName evidence="4">Tetratricopeptide repeat protein</fullName>
    </recommendedName>
</protein>
<gene>
    <name evidence="2" type="ORF">N425_09220</name>
</gene>
<dbReference type="PATRIC" id="fig|1411148.3.peg.1461"/>
<dbReference type="Pfam" id="PF07676">
    <property type="entry name" value="PD40"/>
    <property type="match status" value="1"/>
</dbReference>
<evidence type="ECO:0008006" key="4">
    <source>
        <dbReference type="Google" id="ProtNLM"/>
    </source>
</evidence>
<evidence type="ECO:0000256" key="1">
    <source>
        <dbReference type="SAM" id="Coils"/>
    </source>
</evidence>
<dbReference type="AlphaFoldDB" id="W2C502"/>
<comment type="caution">
    <text evidence="2">The sequence shown here is derived from an EMBL/GenBank/DDBJ whole genome shotgun (WGS) entry which is preliminary data.</text>
</comment>
<reference evidence="2 3" key="1">
    <citation type="submission" date="2013-11" db="EMBL/GenBank/DDBJ databases">
        <title>Single cell genomics of uncultured Tannerella BU063 (oral taxon 286).</title>
        <authorList>
            <person name="Beall C.J."/>
            <person name="Campbell A.G."/>
            <person name="Griffen A.L."/>
            <person name="Podar M."/>
            <person name="Leys E.J."/>
        </authorList>
    </citation>
    <scope>NUCLEOTIDE SEQUENCE [LARGE SCALE GENOMIC DNA]</scope>
    <source>
        <strain evidence="2">Cell 2</strain>
    </source>
</reference>